<dbReference type="InterPro" id="IPR029044">
    <property type="entry name" value="Nucleotide-diphossugar_trans"/>
</dbReference>
<sequence length="300" mass="34775">MISIIIPAYNSEEYLEICIQSILVQTYKNFEIIIVNDGSTDNTGSVCNQIALDNSSRIKVVHQANKGQGAARNAGLKIARGCYIMFVDSDDGLAVNTLEENYKILNNHPNIDFLQFPVYYKYGASDAYLKENNPCLYDDPLTFKNLILGNGIISWIVCDKIFRADVLKDLKFREDIKFEDNYFMMQLIPNIKSLYISDQGIYYYYHRENSTTTSKLNSAKELNTLEVLHQILKMIDPVKDKGLFYRYILRVVNIEKSLRVNFNINHEGFHNYKKFIKIPDVLKFAKGLKNKIKIIIYKFH</sequence>
<evidence type="ECO:0000256" key="2">
    <source>
        <dbReference type="ARBA" id="ARBA00022679"/>
    </source>
</evidence>
<evidence type="ECO:0000313" key="4">
    <source>
        <dbReference type="EMBL" id="AZI66632.1"/>
    </source>
</evidence>
<evidence type="ECO:0000313" key="5">
    <source>
        <dbReference type="Proteomes" id="UP000274483"/>
    </source>
</evidence>
<keyword evidence="1" id="KW-0328">Glycosyltransferase</keyword>
<dbReference type="RefSeq" id="WP_124757227.1">
    <property type="nucleotide sequence ID" value="NZ_CBCRWA010000003.1"/>
</dbReference>
<keyword evidence="2" id="KW-0808">Transferase</keyword>
<dbReference type="Proteomes" id="UP000274483">
    <property type="component" value="Chromosome"/>
</dbReference>
<dbReference type="PANTHER" id="PTHR22916:SF51">
    <property type="entry name" value="GLYCOSYLTRANSFERASE EPSH-RELATED"/>
    <property type="match status" value="1"/>
</dbReference>
<organism evidence="4 5">
    <name type="scientific">Kaistella daneshvariae</name>
    <dbReference type="NCBI Taxonomy" id="2487074"/>
    <lineage>
        <taxon>Bacteria</taxon>
        <taxon>Pseudomonadati</taxon>
        <taxon>Bacteroidota</taxon>
        <taxon>Flavobacteriia</taxon>
        <taxon>Flavobacteriales</taxon>
        <taxon>Weeksellaceae</taxon>
        <taxon>Chryseobacterium group</taxon>
        <taxon>Kaistella</taxon>
    </lineage>
</organism>
<name>A0ABN5SW43_9FLAO</name>
<proteinExistence type="predicted"/>
<protein>
    <submittedName>
        <fullName evidence="4">Glycosyltransferase family 2 protein</fullName>
    </submittedName>
</protein>
<dbReference type="Gene3D" id="3.90.550.10">
    <property type="entry name" value="Spore Coat Polysaccharide Biosynthesis Protein SpsA, Chain A"/>
    <property type="match status" value="1"/>
</dbReference>
<reference evidence="4 5" key="1">
    <citation type="submission" date="2018-11" db="EMBL/GenBank/DDBJ databases">
        <title>Proposal to divide the Flavobacteriaceae and reorganize its genera based on Amino Acid Identity values calculated from whole genome sequences.</title>
        <authorList>
            <person name="Nicholson A.C."/>
            <person name="Gulvik C.A."/>
            <person name="Whitney A.M."/>
            <person name="Humrighouse B.W."/>
            <person name="Bell M."/>
            <person name="Holmes B."/>
            <person name="Steigerwalt A.G."/>
            <person name="Villarma A."/>
            <person name="Sheth M."/>
            <person name="Batra D."/>
            <person name="Pryor J."/>
            <person name="Bernardet J.-F."/>
            <person name="Hugo C."/>
            <person name="Kampfer P."/>
            <person name="Newman J.D."/>
            <person name="McQuiston J.R."/>
        </authorList>
    </citation>
    <scope>NUCLEOTIDE SEQUENCE [LARGE SCALE GENOMIC DNA]</scope>
    <source>
        <strain evidence="4 5">H3001</strain>
    </source>
</reference>
<accession>A0ABN5SW43</accession>
<dbReference type="PANTHER" id="PTHR22916">
    <property type="entry name" value="GLYCOSYLTRANSFERASE"/>
    <property type="match status" value="1"/>
</dbReference>
<dbReference type="Pfam" id="PF00535">
    <property type="entry name" value="Glycos_transf_2"/>
    <property type="match status" value="1"/>
</dbReference>
<keyword evidence="5" id="KW-1185">Reference proteome</keyword>
<evidence type="ECO:0000256" key="1">
    <source>
        <dbReference type="ARBA" id="ARBA00022676"/>
    </source>
</evidence>
<dbReference type="SUPFAM" id="SSF53448">
    <property type="entry name" value="Nucleotide-diphospho-sugar transferases"/>
    <property type="match status" value="1"/>
</dbReference>
<evidence type="ECO:0000259" key="3">
    <source>
        <dbReference type="Pfam" id="PF00535"/>
    </source>
</evidence>
<dbReference type="CDD" id="cd00761">
    <property type="entry name" value="Glyco_tranf_GTA_type"/>
    <property type="match status" value="1"/>
</dbReference>
<dbReference type="EMBL" id="CP034158">
    <property type="protein sequence ID" value="AZI66632.1"/>
    <property type="molecule type" value="Genomic_DNA"/>
</dbReference>
<dbReference type="InterPro" id="IPR001173">
    <property type="entry name" value="Glyco_trans_2-like"/>
</dbReference>
<feature type="domain" description="Glycosyltransferase 2-like" evidence="3">
    <location>
        <begin position="3"/>
        <end position="168"/>
    </location>
</feature>
<gene>
    <name evidence="4" type="ORF">EIB71_02580</name>
</gene>